<dbReference type="Pfam" id="PF20316">
    <property type="entry name" value="DUF6612"/>
    <property type="match status" value="1"/>
</dbReference>
<evidence type="ECO:0000313" key="2">
    <source>
        <dbReference type="EMBL" id="QFG00570.1"/>
    </source>
</evidence>
<evidence type="ECO:0008006" key="4">
    <source>
        <dbReference type="Google" id="ProtNLM"/>
    </source>
</evidence>
<dbReference type="Gene3D" id="2.50.20.20">
    <property type="match status" value="1"/>
</dbReference>
<keyword evidence="1" id="KW-0732">Signal</keyword>
<name>A0A5J6SSM4_9BACI</name>
<dbReference type="OrthoDB" id="1957331at2"/>
<dbReference type="InterPro" id="IPR046720">
    <property type="entry name" value="DUF6612"/>
</dbReference>
<dbReference type="KEGG" id="psyo:PB01_18230"/>
<sequence>MKKWTTLLAVATLALGLAACNETAAPVKDKDVTETSKLTLQEVYNKSLKVSEELKSVKAKLDMKQTMHLPAQDMNLDVSSVLEMDYIVDPMQIHQTGTTSMQSDDQSLEAQDIKIESYITKDAFYMYEETSGQWMKFPKEMMDQLMSTMSATDQSNPTNQLKVIQNYLDDFTFEQDDDNYILSLQASGEKFTELVKAQVDEALQSISGEEGNIDMNINSINYLIHINKKSFQTNKVDMVLDMDMTIDGEKMNMKQNVKSDFSNFNKMKEIVIPQEVIDSATSI</sequence>
<gene>
    <name evidence="2" type="ORF">PB01_18230</name>
</gene>
<dbReference type="RefSeq" id="WP_151701452.1">
    <property type="nucleotide sequence ID" value="NZ_CP031223.1"/>
</dbReference>
<evidence type="ECO:0000256" key="1">
    <source>
        <dbReference type="SAM" id="SignalP"/>
    </source>
</evidence>
<keyword evidence="3" id="KW-1185">Reference proteome</keyword>
<dbReference type="EMBL" id="CP031223">
    <property type="protein sequence ID" value="QFG00570.1"/>
    <property type="molecule type" value="Genomic_DNA"/>
</dbReference>
<proteinExistence type="predicted"/>
<dbReference type="Proteomes" id="UP000325517">
    <property type="component" value="Chromosome"/>
</dbReference>
<evidence type="ECO:0000313" key="3">
    <source>
        <dbReference type="Proteomes" id="UP000325517"/>
    </source>
</evidence>
<organism evidence="2 3">
    <name type="scientific">Psychrobacillus glaciei</name>
    <dbReference type="NCBI Taxonomy" id="2283160"/>
    <lineage>
        <taxon>Bacteria</taxon>
        <taxon>Bacillati</taxon>
        <taxon>Bacillota</taxon>
        <taxon>Bacilli</taxon>
        <taxon>Bacillales</taxon>
        <taxon>Bacillaceae</taxon>
        <taxon>Psychrobacillus</taxon>
    </lineage>
</organism>
<reference evidence="2 3" key="1">
    <citation type="submission" date="2018-07" db="EMBL/GenBank/DDBJ databases">
        <title>Complete genome sequence of Psychrobacillus sp. PB01, isolated from iceberg, and comparative genome analysis of Psychrobacillus strains.</title>
        <authorList>
            <person name="Lee P.C."/>
        </authorList>
    </citation>
    <scope>NUCLEOTIDE SEQUENCE [LARGE SCALE GENOMIC DNA]</scope>
    <source>
        <strain evidence="2 3">PB01</strain>
    </source>
</reference>
<feature type="signal peptide" evidence="1">
    <location>
        <begin position="1"/>
        <end position="24"/>
    </location>
</feature>
<accession>A0A5J6SSM4</accession>
<feature type="chain" id="PRO_5023841304" description="LppX_LprAFG lipoprotein" evidence="1">
    <location>
        <begin position="25"/>
        <end position="283"/>
    </location>
</feature>
<dbReference type="PROSITE" id="PS51257">
    <property type="entry name" value="PROKAR_LIPOPROTEIN"/>
    <property type="match status" value="1"/>
</dbReference>
<protein>
    <recommendedName>
        <fullName evidence="4">LppX_LprAFG lipoprotein</fullName>
    </recommendedName>
</protein>
<dbReference type="AlphaFoldDB" id="A0A5J6SSM4"/>